<dbReference type="Proteomes" id="UP001057134">
    <property type="component" value="Chromosome"/>
</dbReference>
<dbReference type="RefSeq" id="WP_111153871.1">
    <property type="nucleotide sequence ID" value="NZ_CP027059.1"/>
</dbReference>
<gene>
    <name evidence="4" type="primary">lytG_1</name>
    <name evidence="4" type="ORF">SK3146_02493</name>
</gene>
<dbReference type="EC" id="3.2.1.-" evidence="4"/>
<reference evidence="4" key="2">
    <citation type="journal article" date="2021" name="J Anim Sci Technol">
        <title>Complete genome sequence of Paenibacillus konkukensis sp. nov. SK3146 as a potential probiotic strain.</title>
        <authorList>
            <person name="Jung H.I."/>
            <person name="Park S."/>
            <person name="Niu K.M."/>
            <person name="Lee S.W."/>
            <person name="Kothari D."/>
            <person name="Yi K.J."/>
            <person name="Kim S.K."/>
        </authorList>
    </citation>
    <scope>NUCLEOTIDE SEQUENCE</scope>
    <source>
        <strain evidence="4">SK3146</strain>
    </source>
</reference>
<dbReference type="SMART" id="SM00047">
    <property type="entry name" value="LYZ2"/>
    <property type="match status" value="1"/>
</dbReference>
<evidence type="ECO:0000256" key="2">
    <source>
        <dbReference type="SAM" id="Coils"/>
    </source>
</evidence>
<keyword evidence="4" id="KW-0326">Glycosidase</keyword>
<evidence type="ECO:0000256" key="1">
    <source>
        <dbReference type="ARBA" id="ARBA00022801"/>
    </source>
</evidence>
<dbReference type="Pfam" id="PF01832">
    <property type="entry name" value="Glucosaminidase"/>
    <property type="match status" value="1"/>
</dbReference>
<name>A0ABY4RN99_9BACL</name>
<feature type="coiled-coil region" evidence="2">
    <location>
        <begin position="171"/>
        <end position="198"/>
    </location>
</feature>
<dbReference type="PANTHER" id="PTHR33308:SF9">
    <property type="entry name" value="PEPTIDOGLYCAN HYDROLASE FLGJ"/>
    <property type="match status" value="1"/>
</dbReference>
<dbReference type="InterPro" id="IPR051056">
    <property type="entry name" value="Glycosyl_Hydrolase_73"/>
</dbReference>
<dbReference type="GO" id="GO:0016798">
    <property type="term" value="F:hydrolase activity, acting on glycosyl bonds"/>
    <property type="evidence" value="ECO:0007669"/>
    <property type="project" value="UniProtKB-KW"/>
</dbReference>
<evidence type="ECO:0000259" key="3">
    <source>
        <dbReference type="SMART" id="SM00047"/>
    </source>
</evidence>
<dbReference type="EMBL" id="CP027059">
    <property type="protein sequence ID" value="UQZ83306.1"/>
    <property type="molecule type" value="Genomic_DNA"/>
</dbReference>
<keyword evidence="2" id="KW-0175">Coiled coil</keyword>
<dbReference type="InterPro" id="IPR002901">
    <property type="entry name" value="MGlyc_endo_b_GlcNAc-like_dom"/>
</dbReference>
<feature type="domain" description="Mannosyl-glycoprotein endo-beta-N-acetylglucosamidase-like" evidence="3">
    <location>
        <begin position="1"/>
        <end position="155"/>
    </location>
</feature>
<reference evidence="4" key="1">
    <citation type="submission" date="2018-02" db="EMBL/GenBank/DDBJ databases">
        <authorList>
            <person name="Kim S.-K."/>
            <person name="Jung H.-I."/>
            <person name="Lee S.-W."/>
        </authorList>
    </citation>
    <scope>NUCLEOTIDE SEQUENCE</scope>
    <source>
        <strain evidence="4">SK3146</strain>
    </source>
</reference>
<dbReference type="Gene3D" id="4.10.80.30">
    <property type="entry name" value="DNA polymerase, domain 6"/>
    <property type="match status" value="1"/>
</dbReference>
<proteinExistence type="predicted"/>
<dbReference type="Gene3D" id="1.10.530.10">
    <property type="match status" value="1"/>
</dbReference>
<protein>
    <submittedName>
        <fullName evidence="4">Exo-glucosaminidase LytG</fullName>
        <ecNumber evidence="4">3.2.1.-</ecNumber>
    </submittedName>
</protein>
<sequence>MAKLTRAEFIRKLAPYAIADMHITKVPASLTIAQGILESADGNSGLAVQANNLFGIKGKGTAGSVTMPTREYSGGKWITVNAAFRKYNNWGDSVADHSALIVNGVSWNRKLYHKVLGADGRTAAREVAAAGYATDPTYADKLIRLMDDWNLYQYDIKEEDQPMTAEEKKAFEALQESVKEQQETIAKQAERIKNLEAQRNIEPPEWAKEAAEYYYPHMDPKTGSFDFWRTITIQYRKEKGITV</sequence>
<organism evidence="4 5">
    <name type="scientific">Paenibacillus konkukensis</name>
    <dbReference type="NCBI Taxonomy" id="2020716"/>
    <lineage>
        <taxon>Bacteria</taxon>
        <taxon>Bacillati</taxon>
        <taxon>Bacillota</taxon>
        <taxon>Bacilli</taxon>
        <taxon>Bacillales</taxon>
        <taxon>Paenibacillaceae</taxon>
        <taxon>Paenibacillus</taxon>
    </lineage>
</organism>
<accession>A0ABY4RN99</accession>
<keyword evidence="5" id="KW-1185">Reference proteome</keyword>
<evidence type="ECO:0000313" key="4">
    <source>
        <dbReference type="EMBL" id="UQZ83306.1"/>
    </source>
</evidence>
<dbReference type="PANTHER" id="PTHR33308">
    <property type="entry name" value="PEPTIDOGLYCAN HYDROLASE FLGJ"/>
    <property type="match status" value="1"/>
</dbReference>
<evidence type="ECO:0000313" key="5">
    <source>
        <dbReference type="Proteomes" id="UP001057134"/>
    </source>
</evidence>
<keyword evidence="1 4" id="KW-0378">Hydrolase</keyword>